<feature type="domain" description="Amidohydrolase-related" evidence="2">
    <location>
        <begin position="3"/>
        <end position="330"/>
    </location>
</feature>
<dbReference type="GO" id="GO:0005737">
    <property type="term" value="C:cytoplasm"/>
    <property type="evidence" value="ECO:0007669"/>
    <property type="project" value="TreeGrafter"/>
</dbReference>
<dbReference type="InterPro" id="IPR006680">
    <property type="entry name" value="Amidohydro-rel"/>
</dbReference>
<evidence type="ECO:0000313" key="4">
    <source>
        <dbReference type="Proteomes" id="UP000032300"/>
    </source>
</evidence>
<keyword evidence="1" id="KW-0456">Lyase</keyword>
<gene>
    <name evidence="3" type="ORF">TS85_13325</name>
</gene>
<dbReference type="GO" id="GO:0016831">
    <property type="term" value="F:carboxy-lyase activity"/>
    <property type="evidence" value="ECO:0007669"/>
    <property type="project" value="InterPro"/>
</dbReference>
<dbReference type="GO" id="GO:0016787">
    <property type="term" value="F:hydrolase activity"/>
    <property type="evidence" value="ECO:0007669"/>
    <property type="project" value="UniProtKB-KW"/>
</dbReference>
<dbReference type="Gene3D" id="3.20.20.140">
    <property type="entry name" value="Metal-dependent hydrolases"/>
    <property type="match status" value="1"/>
</dbReference>
<evidence type="ECO:0000259" key="2">
    <source>
        <dbReference type="Pfam" id="PF04909"/>
    </source>
</evidence>
<dbReference type="GO" id="GO:0019748">
    <property type="term" value="P:secondary metabolic process"/>
    <property type="evidence" value="ECO:0007669"/>
    <property type="project" value="TreeGrafter"/>
</dbReference>
<evidence type="ECO:0000313" key="3">
    <source>
        <dbReference type="EMBL" id="AJP72545.1"/>
    </source>
</evidence>
<dbReference type="Proteomes" id="UP000032300">
    <property type="component" value="Chromosome"/>
</dbReference>
<reference evidence="3 4" key="2">
    <citation type="submission" date="2015-02" db="EMBL/GenBank/DDBJ databases">
        <title>The complete genome of Sphingomonas hengshuiensis sp. WHSC-8 isolated from soil of Hengshui Lake.</title>
        <authorList>
            <person name="Wei S."/>
            <person name="Guo J."/>
            <person name="Su C."/>
            <person name="Wu R."/>
            <person name="Zhang Z."/>
            <person name="Liang K."/>
            <person name="Li H."/>
            <person name="Wang T."/>
            <person name="Liu H."/>
            <person name="Zhang C."/>
            <person name="Li Z."/>
            <person name="Wang Q."/>
            <person name="Meng J."/>
        </authorList>
    </citation>
    <scope>NUCLEOTIDE SEQUENCE [LARGE SCALE GENOMIC DNA]</scope>
    <source>
        <strain evidence="3 4">WHSC-8</strain>
    </source>
</reference>
<dbReference type="EMBL" id="CP010836">
    <property type="protein sequence ID" value="AJP72545.1"/>
    <property type="molecule type" value="Genomic_DNA"/>
</dbReference>
<sequence>MIIDCHGHVSAPAELWVYKSLLLSHRGEHGRRFPELSDAEILAYTNKKEMAPCGHLDMLDRVGTKYQLLSPRPFQMMHSEKPGNLVHWFTEETNNIIARQAQLLPDRFAPIAGLPQVAGDPIADVLPELERCVRMGFKGCLLNPDPYENSGTEPPPMGDRYWYPLYEKLCELDVPAHIHSAGSRSRRAPYTLNFLLEETIAVYGLLESDVFKHFPSLKIVVSHGGGAIPYHIGRFRSSAARRGFEFLDSMRNLYFDTVLYSEEALRLLIKTVGADRCLFGAECPGVGSAMNPDTGHTFDHIAPFIQGFDWLSDADKTAIFEGNARKVFNLGTLPGQGPL</sequence>
<proteinExistence type="predicted"/>
<dbReference type="PANTHER" id="PTHR21240:SF28">
    <property type="entry name" value="ISO-OROTATE DECARBOXYLASE (EUROFUNG)"/>
    <property type="match status" value="1"/>
</dbReference>
<dbReference type="InterPro" id="IPR032465">
    <property type="entry name" value="ACMSD"/>
</dbReference>
<dbReference type="InterPro" id="IPR032466">
    <property type="entry name" value="Metal_Hydrolase"/>
</dbReference>
<dbReference type="SUPFAM" id="SSF51556">
    <property type="entry name" value="Metallo-dependent hydrolases"/>
    <property type="match status" value="1"/>
</dbReference>
<accession>A0A7U4LFK9</accession>
<dbReference type="OrthoDB" id="149172at2"/>
<name>A0A7U4LFK9_9SPHN</name>
<dbReference type="Pfam" id="PF04909">
    <property type="entry name" value="Amidohydro_2"/>
    <property type="match status" value="1"/>
</dbReference>
<evidence type="ECO:0000256" key="1">
    <source>
        <dbReference type="ARBA" id="ARBA00023239"/>
    </source>
</evidence>
<dbReference type="PANTHER" id="PTHR21240">
    <property type="entry name" value="2-AMINO-3-CARBOXYLMUCONATE-6-SEMIALDEHYDE DECARBOXYLASE"/>
    <property type="match status" value="1"/>
</dbReference>
<reference evidence="3 4" key="1">
    <citation type="journal article" date="2015" name="Int. J. Syst. Evol. Microbiol.">
        <title>Sphingomonas hengshuiensis sp. nov., isolated from lake wetland.</title>
        <authorList>
            <person name="Wei S."/>
            <person name="Wang T."/>
            <person name="Liu H."/>
            <person name="Zhang C."/>
            <person name="Guo J."/>
            <person name="Wang Q."/>
            <person name="Liang K."/>
            <person name="Zhang Z."/>
        </authorList>
    </citation>
    <scope>NUCLEOTIDE SEQUENCE [LARGE SCALE GENOMIC DNA]</scope>
    <source>
        <strain evidence="3 4">WHSC-8</strain>
    </source>
</reference>
<dbReference type="AlphaFoldDB" id="A0A7U4LFK9"/>
<dbReference type="KEGG" id="sphi:TS85_13325"/>
<dbReference type="RefSeq" id="WP_044332793.1">
    <property type="nucleotide sequence ID" value="NZ_CP010836.1"/>
</dbReference>
<keyword evidence="4" id="KW-1185">Reference proteome</keyword>
<keyword evidence="3" id="KW-0378">Hydrolase</keyword>
<protein>
    <submittedName>
        <fullName evidence="3">Amidohydrolase</fullName>
    </submittedName>
</protein>
<organism evidence="3 4">
    <name type="scientific">Sphingomonas hengshuiensis</name>
    <dbReference type="NCBI Taxonomy" id="1609977"/>
    <lineage>
        <taxon>Bacteria</taxon>
        <taxon>Pseudomonadati</taxon>
        <taxon>Pseudomonadota</taxon>
        <taxon>Alphaproteobacteria</taxon>
        <taxon>Sphingomonadales</taxon>
        <taxon>Sphingomonadaceae</taxon>
        <taxon>Sphingomonas</taxon>
    </lineage>
</organism>